<reference evidence="1 2" key="1">
    <citation type="journal article" date="2022" name="New Phytol.">
        <title>Ecological generalism drives hyperdiversity of secondary metabolite gene clusters in xylarialean endophytes.</title>
        <authorList>
            <person name="Franco M.E.E."/>
            <person name="Wisecaver J.H."/>
            <person name="Arnold A.E."/>
            <person name="Ju Y.M."/>
            <person name="Slot J.C."/>
            <person name="Ahrendt S."/>
            <person name="Moore L.P."/>
            <person name="Eastman K.E."/>
            <person name="Scott K."/>
            <person name="Konkel Z."/>
            <person name="Mondo S.J."/>
            <person name="Kuo A."/>
            <person name="Hayes R.D."/>
            <person name="Haridas S."/>
            <person name="Andreopoulos B."/>
            <person name="Riley R."/>
            <person name="LaButti K."/>
            <person name="Pangilinan J."/>
            <person name="Lipzen A."/>
            <person name="Amirebrahimi M."/>
            <person name="Yan J."/>
            <person name="Adam C."/>
            <person name="Keymanesh K."/>
            <person name="Ng V."/>
            <person name="Louie K."/>
            <person name="Northen T."/>
            <person name="Drula E."/>
            <person name="Henrissat B."/>
            <person name="Hsieh H.M."/>
            <person name="Youens-Clark K."/>
            <person name="Lutzoni F."/>
            <person name="Miadlikowska J."/>
            <person name="Eastwood D.C."/>
            <person name="Hamelin R.C."/>
            <person name="Grigoriev I.V."/>
            <person name="U'Ren J.M."/>
        </authorList>
    </citation>
    <scope>NUCLEOTIDE SEQUENCE [LARGE SCALE GENOMIC DNA]</scope>
    <source>
        <strain evidence="1 2">ER1909</strain>
    </source>
</reference>
<evidence type="ECO:0000313" key="2">
    <source>
        <dbReference type="Proteomes" id="UP001497680"/>
    </source>
</evidence>
<proteinExistence type="predicted"/>
<accession>A0ACC0CS65</accession>
<gene>
    <name evidence="1" type="ORF">F4821DRAFT_195338</name>
</gene>
<dbReference type="Proteomes" id="UP001497680">
    <property type="component" value="Unassembled WGS sequence"/>
</dbReference>
<keyword evidence="2" id="KW-1185">Reference proteome</keyword>
<dbReference type="EMBL" id="MU394355">
    <property type="protein sequence ID" value="KAI6083261.1"/>
    <property type="molecule type" value="Genomic_DNA"/>
</dbReference>
<organism evidence="1 2">
    <name type="scientific">Hypoxylon rubiginosum</name>
    <dbReference type="NCBI Taxonomy" id="110542"/>
    <lineage>
        <taxon>Eukaryota</taxon>
        <taxon>Fungi</taxon>
        <taxon>Dikarya</taxon>
        <taxon>Ascomycota</taxon>
        <taxon>Pezizomycotina</taxon>
        <taxon>Sordariomycetes</taxon>
        <taxon>Xylariomycetidae</taxon>
        <taxon>Xylariales</taxon>
        <taxon>Hypoxylaceae</taxon>
        <taxon>Hypoxylon</taxon>
    </lineage>
</organism>
<evidence type="ECO:0000313" key="1">
    <source>
        <dbReference type="EMBL" id="KAI6083261.1"/>
    </source>
</evidence>
<protein>
    <submittedName>
        <fullName evidence="1">Calcium-dependent phosphotriesterase</fullName>
    </submittedName>
</protein>
<comment type="caution">
    <text evidence="1">The sequence shown here is derived from an EMBL/GenBank/DDBJ whole genome shotgun (WGS) entry which is preliminary data.</text>
</comment>
<name>A0ACC0CS65_9PEZI</name>
<sequence>MAVFLYVITIVLGALSAFLYAPLKREATILGLFRPLHSWQNLHGIENHAIDGTIACEDLHYHEPSDMLYSACAGKTVTAAGWFPGAGSLDHPERAGYGTLVVINPKTLKSQKLSLADFEGPFVTHGISIYSPPSDLETVYIYAVNHLPNPLWIATSSAQPKAASRIELFVHTVGSDTAKHLRSISHPMIRTPNDLLALSEREFLVTNDHYYRDGFMRLIEEFSHSSWTDVVHVRLVDETHVTASVSLNSIPNNNGLGWGPDQQVLISNAMAGALYFSRLEGEHNKTLSVTHSARADGVVDNPSFFPDPWAGVDGKDYSGYLLPGLGRPIDFPENYKDPTGKAPLASMVWYLPASAGKDGDSWATKPRLLFSDDGSSLRGATTAVLVAIDPATNEGKREGWLFVTGVIAPHMLATKIDFATTLSSATEQD</sequence>